<keyword evidence="3" id="KW-1185">Reference proteome</keyword>
<proteinExistence type="predicted"/>
<feature type="region of interest" description="Disordered" evidence="1">
    <location>
        <begin position="1"/>
        <end position="72"/>
    </location>
</feature>
<dbReference type="HOGENOM" id="CLU_1570544_0_0_1"/>
<sequence length="170" mass="19137">MYRSQPSGPNPQRDNSRKRRRTLQHAPVAARQQHNSRRQPARARQSGPWDNSTCPPTEAMEDPNGFADSSYEYPAAESSATCFQFQHPTSPISNDISQILDDTQHQAVDLNNLEQKVDHLSAVLKRFHHFVIEKAAEPQSHVSTDPQPEHNGWNVNEEWDVGGNGAATFE</sequence>
<dbReference type="AlphaFoldDB" id="A0A066XW09"/>
<name>A0A066XW09_COLSU</name>
<feature type="compositionally biased region" description="Polar residues" evidence="1">
    <location>
        <begin position="1"/>
        <end position="13"/>
    </location>
</feature>
<protein>
    <submittedName>
        <fullName evidence="2">Uncharacterized protein</fullName>
    </submittedName>
</protein>
<reference evidence="3" key="1">
    <citation type="journal article" date="2014" name="Genome Announc.">
        <title>Draft genome sequence of Colletotrichum sublineola, a destructive pathogen of cultivated sorghum.</title>
        <authorList>
            <person name="Baroncelli R."/>
            <person name="Sanz-Martin J.M."/>
            <person name="Rech G.E."/>
            <person name="Sukno S.A."/>
            <person name="Thon M.R."/>
        </authorList>
    </citation>
    <scope>NUCLEOTIDE SEQUENCE [LARGE SCALE GENOMIC DNA]</scope>
    <source>
        <strain evidence="3">TX430BB</strain>
    </source>
</reference>
<evidence type="ECO:0000313" key="2">
    <source>
        <dbReference type="EMBL" id="KDN71874.1"/>
    </source>
</evidence>
<accession>A0A066XW09</accession>
<dbReference type="Proteomes" id="UP000027238">
    <property type="component" value="Unassembled WGS sequence"/>
</dbReference>
<dbReference type="EMBL" id="JMSE01000105">
    <property type="protein sequence ID" value="KDN71874.1"/>
    <property type="molecule type" value="Genomic_DNA"/>
</dbReference>
<evidence type="ECO:0000313" key="3">
    <source>
        <dbReference type="Proteomes" id="UP000027238"/>
    </source>
</evidence>
<gene>
    <name evidence="2" type="ORF">CSUB01_09607</name>
</gene>
<evidence type="ECO:0000256" key="1">
    <source>
        <dbReference type="SAM" id="MobiDB-lite"/>
    </source>
</evidence>
<comment type="caution">
    <text evidence="2">The sequence shown here is derived from an EMBL/GenBank/DDBJ whole genome shotgun (WGS) entry which is preliminary data.</text>
</comment>
<feature type="region of interest" description="Disordered" evidence="1">
    <location>
        <begin position="138"/>
        <end position="170"/>
    </location>
</feature>
<organism evidence="2 3">
    <name type="scientific">Colletotrichum sublineola</name>
    <name type="common">Sorghum anthracnose fungus</name>
    <dbReference type="NCBI Taxonomy" id="1173701"/>
    <lineage>
        <taxon>Eukaryota</taxon>
        <taxon>Fungi</taxon>
        <taxon>Dikarya</taxon>
        <taxon>Ascomycota</taxon>
        <taxon>Pezizomycotina</taxon>
        <taxon>Sordariomycetes</taxon>
        <taxon>Hypocreomycetidae</taxon>
        <taxon>Glomerellales</taxon>
        <taxon>Glomerellaceae</taxon>
        <taxon>Colletotrichum</taxon>
        <taxon>Colletotrichum graminicola species complex</taxon>
    </lineage>
</organism>